<keyword evidence="5 8" id="KW-0418">Kinase</keyword>
<dbReference type="PANTHER" id="PTHR44936">
    <property type="entry name" value="SENSOR PROTEIN CREC"/>
    <property type="match status" value="1"/>
</dbReference>
<dbReference type="AlphaFoldDB" id="A0A540WIA1"/>
<dbReference type="Pfam" id="PF02518">
    <property type="entry name" value="HATPase_c"/>
    <property type="match status" value="1"/>
</dbReference>
<keyword evidence="3" id="KW-0808">Transferase</keyword>
<dbReference type="InterPro" id="IPR003594">
    <property type="entry name" value="HATPase_dom"/>
</dbReference>
<dbReference type="EC" id="2.7.13.3" evidence="2"/>
<feature type="domain" description="Histidine kinase" evidence="7">
    <location>
        <begin position="22"/>
        <end position="231"/>
    </location>
</feature>
<dbReference type="InterPro" id="IPR036890">
    <property type="entry name" value="HATPase_C_sf"/>
</dbReference>
<dbReference type="InterPro" id="IPR050980">
    <property type="entry name" value="2C_sensor_his_kinase"/>
</dbReference>
<name>A0A540WIA1_9BACT</name>
<comment type="catalytic activity">
    <reaction evidence="1">
        <text>ATP + protein L-histidine = ADP + protein N-phospho-L-histidine.</text>
        <dbReference type="EC" id="2.7.13.3"/>
    </reaction>
</comment>
<organism evidence="8 9">
    <name type="scientific">Myxococcus llanfairpwllgwyngyllgogerychwyrndrobwllllantysiliogogogochensis</name>
    <dbReference type="NCBI Taxonomy" id="2590453"/>
    <lineage>
        <taxon>Bacteria</taxon>
        <taxon>Pseudomonadati</taxon>
        <taxon>Myxococcota</taxon>
        <taxon>Myxococcia</taxon>
        <taxon>Myxococcales</taxon>
        <taxon>Cystobacterineae</taxon>
        <taxon>Myxococcaceae</taxon>
        <taxon>Myxococcus</taxon>
    </lineage>
</organism>
<dbReference type="RefSeq" id="WP_141649372.1">
    <property type="nucleotide sequence ID" value="NZ_VIFM01000463.1"/>
</dbReference>
<evidence type="ECO:0000256" key="3">
    <source>
        <dbReference type="ARBA" id="ARBA00022679"/>
    </source>
</evidence>
<keyword evidence="6" id="KW-0067">ATP-binding</keyword>
<dbReference type="PRINTS" id="PR00344">
    <property type="entry name" value="BCTRLSENSOR"/>
</dbReference>
<comment type="caution">
    <text evidence="8">The sequence shown here is derived from an EMBL/GenBank/DDBJ whole genome shotgun (WGS) entry which is preliminary data.</text>
</comment>
<dbReference type="Gene3D" id="3.30.565.10">
    <property type="entry name" value="Histidine kinase-like ATPase, C-terminal domain"/>
    <property type="match status" value="1"/>
</dbReference>
<dbReference type="GO" id="GO:0004673">
    <property type="term" value="F:protein histidine kinase activity"/>
    <property type="evidence" value="ECO:0007669"/>
    <property type="project" value="UniProtKB-EC"/>
</dbReference>
<keyword evidence="9" id="KW-1185">Reference proteome</keyword>
<evidence type="ECO:0000313" key="9">
    <source>
        <dbReference type="Proteomes" id="UP000315369"/>
    </source>
</evidence>
<dbReference type="InterPro" id="IPR004358">
    <property type="entry name" value="Sig_transdc_His_kin-like_C"/>
</dbReference>
<protein>
    <recommendedName>
        <fullName evidence="2">histidine kinase</fullName>
        <ecNumber evidence="2">2.7.13.3</ecNumber>
    </recommendedName>
</protein>
<dbReference type="Proteomes" id="UP000315369">
    <property type="component" value="Unassembled WGS sequence"/>
</dbReference>
<dbReference type="SUPFAM" id="SSF55874">
    <property type="entry name" value="ATPase domain of HSP90 chaperone/DNA topoisomerase II/histidine kinase"/>
    <property type="match status" value="1"/>
</dbReference>
<evidence type="ECO:0000256" key="4">
    <source>
        <dbReference type="ARBA" id="ARBA00022741"/>
    </source>
</evidence>
<dbReference type="PANTHER" id="PTHR44936:SF10">
    <property type="entry name" value="SENSOR PROTEIN RSTB"/>
    <property type="match status" value="1"/>
</dbReference>
<dbReference type="PROSITE" id="PS50109">
    <property type="entry name" value="HIS_KIN"/>
    <property type="match status" value="1"/>
</dbReference>
<sequence length="249" mass="27208">MGARADLQARERAAVADVVASTLRHDLRNKLASVRNASFYLMRKMQKTDVWSTDARVEAFFQLIDRELAAAEEVLTRRAPVASSDKPLCHASEAMEQGLREARVPEQVRVERDFKARGTVPLDLEDLALLVRCLVDNAVEAMPRGGMLTVRTWDVEEGEGGVGIRVEDAGEGLAAEAYSRAFEPFYSTRPGHAGLGLNIVQRLVLRNGGKVALDGGPSGGTHVEVLFLHRPEAGARMRLAGHDEIRGSK</sequence>
<reference evidence="8 9" key="1">
    <citation type="submission" date="2019-06" db="EMBL/GenBank/DDBJ databases">
        <authorList>
            <person name="Livingstone P."/>
            <person name="Whitworth D."/>
        </authorList>
    </citation>
    <scope>NUCLEOTIDE SEQUENCE [LARGE SCALE GENOMIC DNA]</scope>
    <source>
        <strain evidence="8 9">AM401</strain>
    </source>
</reference>
<evidence type="ECO:0000313" key="8">
    <source>
        <dbReference type="EMBL" id="TQF08738.1"/>
    </source>
</evidence>
<dbReference type="GO" id="GO:0005524">
    <property type="term" value="F:ATP binding"/>
    <property type="evidence" value="ECO:0007669"/>
    <property type="project" value="UniProtKB-KW"/>
</dbReference>
<evidence type="ECO:0000256" key="6">
    <source>
        <dbReference type="ARBA" id="ARBA00022840"/>
    </source>
</evidence>
<evidence type="ECO:0000256" key="2">
    <source>
        <dbReference type="ARBA" id="ARBA00012438"/>
    </source>
</evidence>
<gene>
    <name evidence="8" type="ORF">FJV41_48315</name>
</gene>
<evidence type="ECO:0000256" key="5">
    <source>
        <dbReference type="ARBA" id="ARBA00022777"/>
    </source>
</evidence>
<dbReference type="EMBL" id="VIFM01000463">
    <property type="protein sequence ID" value="TQF08738.1"/>
    <property type="molecule type" value="Genomic_DNA"/>
</dbReference>
<keyword evidence="4" id="KW-0547">Nucleotide-binding</keyword>
<dbReference type="InterPro" id="IPR005467">
    <property type="entry name" value="His_kinase_dom"/>
</dbReference>
<evidence type="ECO:0000256" key="1">
    <source>
        <dbReference type="ARBA" id="ARBA00000085"/>
    </source>
</evidence>
<dbReference type="OrthoDB" id="9815750at2"/>
<evidence type="ECO:0000259" key="7">
    <source>
        <dbReference type="PROSITE" id="PS50109"/>
    </source>
</evidence>
<proteinExistence type="predicted"/>
<accession>A0A540WIA1</accession>
<dbReference type="SMART" id="SM00387">
    <property type="entry name" value="HATPase_c"/>
    <property type="match status" value="1"/>
</dbReference>